<dbReference type="Proteomes" id="UP000680815">
    <property type="component" value="Unassembled WGS sequence"/>
</dbReference>
<dbReference type="InterPro" id="IPR042100">
    <property type="entry name" value="Bug_dom1"/>
</dbReference>
<comment type="caution">
    <text evidence="2">The sequence shown here is derived from an EMBL/GenBank/DDBJ whole genome shotgun (WGS) entry which is preliminary data.</text>
</comment>
<gene>
    <name evidence="2" type="ORF">J5Y09_15955</name>
</gene>
<keyword evidence="3" id="KW-1185">Reference proteome</keyword>
<dbReference type="PANTHER" id="PTHR42928">
    <property type="entry name" value="TRICARBOXYLATE-BINDING PROTEIN"/>
    <property type="match status" value="1"/>
</dbReference>
<proteinExistence type="inferred from homology"/>
<dbReference type="PIRSF" id="PIRSF017082">
    <property type="entry name" value="YflP"/>
    <property type="match status" value="1"/>
</dbReference>
<dbReference type="Gene3D" id="3.40.190.150">
    <property type="entry name" value="Bordetella uptake gene, domain 1"/>
    <property type="match status" value="1"/>
</dbReference>
<dbReference type="PANTHER" id="PTHR42928:SF5">
    <property type="entry name" value="BLR1237 PROTEIN"/>
    <property type="match status" value="1"/>
</dbReference>
<evidence type="ECO:0008006" key="4">
    <source>
        <dbReference type="Google" id="ProtNLM"/>
    </source>
</evidence>
<accession>A0ABS4AVM6</accession>
<dbReference type="RefSeq" id="WP_209352812.1">
    <property type="nucleotide sequence ID" value="NZ_JAGIYZ010000015.1"/>
</dbReference>
<evidence type="ECO:0000313" key="2">
    <source>
        <dbReference type="EMBL" id="MBP0465421.1"/>
    </source>
</evidence>
<dbReference type="Gene3D" id="3.40.190.10">
    <property type="entry name" value="Periplasmic binding protein-like II"/>
    <property type="match status" value="1"/>
</dbReference>
<comment type="similarity">
    <text evidence="1">Belongs to the UPF0065 (bug) family.</text>
</comment>
<name>A0ABS4AVM6_9PROT</name>
<sequence>MHAMNNHRLRRRSVMIGAIATMPIGSPRAQSWPAGPLKLLVPFGPGGSTDIMGRLLASGLQQNLNVQVVVENRGGGATSLGTELAARAAPDGQTWLVTSDSFAVLPALVPNLSFDVTRDFAPVTLIATAPNVIAVHPSRPWRALAEVVAAARGGNLSYASTGNGTTGHLAMTRFAAGAGVRMAHAAYRSGGLALNDAVAGHVDMIIGSAALLAPQIADGRLRPIVQLGEARLPAMASVPTSAEEGFPDFLAETWWGVLAPARTPAAMIDAMLGATRAAFQEARVAQQVTQTQQARLRLDGPEAMRIFLAGQVATWGAVIRDHRITAD</sequence>
<dbReference type="SUPFAM" id="SSF53850">
    <property type="entry name" value="Periplasmic binding protein-like II"/>
    <property type="match status" value="1"/>
</dbReference>
<dbReference type="EMBL" id="JAGIYZ010000015">
    <property type="protein sequence ID" value="MBP0465421.1"/>
    <property type="molecule type" value="Genomic_DNA"/>
</dbReference>
<reference evidence="2 3" key="1">
    <citation type="submission" date="2021-03" db="EMBL/GenBank/DDBJ databases">
        <authorList>
            <person name="So Y."/>
        </authorList>
    </citation>
    <scope>NUCLEOTIDE SEQUENCE [LARGE SCALE GENOMIC DNA]</scope>
    <source>
        <strain evidence="2 3">PWR1</strain>
    </source>
</reference>
<evidence type="ECO:0000256" key="1">
    <source>
        <dbReference type="ARBA" id="ARBA00006987"/>
    </source>
</evidence>
<organism evidence="2 3">
    <name type="scientific">Roseomonas nitratireducens</name>
    <dbReference type="NCBI Taxonomy" id="2820810"/>
    <lineage>
        <taxon>Bacteria</taxon>
        <taxon>Pseudomonadati</taxon>
        <taxon>Pseudomonadota</taxon>
        <taxon>Alphaproteobacteria</taxon>
        <taxon>Acetobacterales</taxon>
        <taxon>Roseomonadaceae</taxon>
        <taxon>Roseomonas</taxon>
    </lineage>
</organism>
<dbReference type="Pfam" id="PF03401">
    <property type="entry name" value="TctC"/>
    <property type="match status" value="1"/>
</dbReference>
<protein>
    <recommendedName>
        <fullName evidence="4">Tripartite tricarboxylate transporter substrate binding protein</fullName>
    </recommendedName>
</protein>
<dbReference type="InterPro" id="IPR005064">
    <property type="entry name" value="BUG"/>
</dbReference>
<evidence type="ECO:0000313" key="3">
    <source>
        <dbReference type="Proteomes" id="UP000680815"/>
    </source>
</evidence>